<evidence type="ECO:0000313" key="3">
    <source>
        <dbReference type="Proteomes" id="UP001605036"/>
    </source>
</evidence>
<comment type="caution">
    <text evidence="2">The sequence shown here is derived from an EMBL/GenBank/DDBJ whole genome shotgun (WGS) entry which is preliminary data.</text>
</comment>
<dbReference type="EMBL" id="JBHFFA010000007">
    <property type="protein sequence ID" value="KAL2611163.1"/>
    <property type="molecule type" value="Genomic_DNA"/>
</dbReference>
<name>A0ABD1XR27_9MARC</name>
<keyword evidence="3" id="KW-1185">Reference proteome</keyword>
<organism evidence="2 3">
    <name type="scientific">Riccia fluitans</name>
    <dbReference type="NCBI Taxonomy" id="41844"/>
    <lineage>
        <taxon>Eukaryota</taxon>
        <taxon>Viridiplantae</taxon>
        <taxon>Streptophyta</taxon>
        <taxon>Embryophyta</taxon>
        <taxon>Marchantiophyta</taxon>
        <taxon>Marchantiopsida</taxon>
        <taxon>Marchantiidae</taxon>
        <taxon>Marchantiales</taxon>
        <taxon>Ricciaceae</taxon>
        <taxon>Riccia</taxon>
    </lineage>
</organism>
<proteinExistence type="predicted"/>
<dbReference type="AlphaFoldDB" id="A0ABD1XR27"/>
<evidence type="ECO:0000256" key="1">
    <source>
        <dbReference type="SAM" id="MobiDB-lite"/>
    </source>
</evidence>
<evidence type="ECO:0000313" key="2">
    <source>
        <dbReference type="EMBL" id="KAL2611163.1"/>
    </source>
</evidence>
<reference evidence="2 3" key="1">
    <citation type="submission" date="2024-09" db="EMBL/GenBank/DDBJ databases">
        <title>Chromosome-scale assembly of Riccia fluitans.</title>
        <authorList>
            <person name="Paukszto L."/>
            <person name="Sawicki J."/>
            <person name="Karawczyk K."/>
            <person name="Piernik-Szablinska J."/>
            <person name="Szczecinska M."/>
            <person name="Mazdziarz M."/>
        </authorList>
    </citation>
    <scope>NUCLEOTIDE SEQUENCE [LARGE SCALE GENOMIC DNA]</scope>
    <source>
        <strain evidence="2">Rf_01</strain>
        <tissue evidence="2">Aerial parts of the thallus</tissue>
    </source>
</reference>
<feature type="region of interest" description="Disordered" evidence="1">
    <location>
        <begin position="39"/>
        <end position="58"/>
    </location>
</feature>
<protein>
    <submittedName>
        <fullName evidence="2">Uncharacterized protein</fullName>
    </submittedName>
</protein>
<gene>
    <name evidence="2" type="ORF">R1flu_022855</name>
</gene>
<feature type="compositionally biased region" description="Polar residues" evidence="1">
    <location>
        <begin position="43"/>
        <end position="52"/>
    </location>
</feature>
<sequence>MAAVNGDPQLRIRTAPPRSASPARQRLQITVPRVRTLAMQMGSPRTQRTQLDSPRAQKVQMSSYLSPVTQGAYITLVLSDKVTHFSGVGVVTCPSYWVVSDEKFTVIKPIERENRGLRPQNDVSDDHVHLPDDGFLR</sequence>
<dbReference type="Proteomes" id="UP001605036">
    <property type="component" value="Unassembled WGS sequence"/>
</dbReference>
<accession>A0ABD1XR27</accession>
<feature type="region of interest" description="Disordered" evidence="1">
    <location>
        <begin position="116"/>
        <end position="137"/>
    </location>
</feature>
<feature type="region of interest" description="Disordered" evidence="1">
    <location>
        <begin position="1"/>
        <end position="24"/>
    </location>
</feature>
<feature type="compositionally biased region" description="Basic and acidic residues" evidence="1">
    <location>
        <begin position="124"/>
        <end position="137"/>
    </location>
</feature>